<dbReference type="InterPro" id="IPR000064">
    <property type="entry name" value="NLP_P60_dom"/>
</dbReference>
<evidence type="ECO:0000256" key="5">
    <source>
        <dbReference type="SAM" id="SignalP"/>
    </source>
</evidence>
<dbReference type="Gene3D" id="3.90.1720.10">
    <property type="entry name" value="endopeptidase domain like (from Nostoc punctiforme)"/>
    <property type="match status" value="1"/>
</dbReference>
<dbReference type="PANTHER" id="PTHR47053">
    <property type="entry name" value="MUREIN DD-ENDOPEPTIDASE MEPH-RELATED"/>
    <property type="match status" value="1"/>
</dbReference>
<dbReference type="PROSITE" id="PS51935">
    <property type="entry name" value="NLPC_P60"/>
    <property type="match status" value="1"/>
</dbReference>
<keyword evidence="3" id="KW-0378">Hydrolase</keyword>
<accession>A0A1M5PC91</accession>
<feature type="domain" description="NlpC/P60" evidence="7">
    <location>
        <begin position="162"/>
        <end position="286"/>
    </location>
</feature>
<dbReference type="AlphaFoldDB" id="A0A1M5PC91"/>
<dbReference type="InterPro" id="IPR038765">
    <property type="entry name" value="Papain-like_cys_pep_sf"/>
</dbReference>
<feature type="domain" description="SH3b" evidence="6">
    <location>
        <begin position="28"/>
        <end position="91"/>
    </location>
</feature>
<dbReference type="STRING" id="1123350.SAMN02744040_00402"/>
<evidence type="ECO:0000259" key="7">
    <source>
        <dbReference type="PROSITE" id="PS51935"/>
    </source>
</evidence>
<dbReference type="GO" id="GO:0008234">
    <property type="term" value="F:cysteine-type peptidase activity"/>
    <property type="evidence" value="ECO:0007669"/>
    <property type="project" value="UniProtKB-KW"/>
</dbReference>
<dbReference type="PANTHER" id="PTHR47053:SF1">
    <property type="entry name" value="MUREIN DD-ENDOPEPTIDASE MEPH-RELATED"/>
    <property type="match status" value="1"/>
</dbReference>
<protein>
    <submittedName>
        <fullName evidence="8">SH3 domain-containing protein</fullName>
    </submittedName>
</protein>
<evidence type="ECO:0000313" key="8">
    <source>
        <dbReference type="EMBL" id="SHG99424.1"/>
    </source>
</evidence>
<evidence type="ECO:0000256" key="4">
    <source>
        <dbReference type="ARBA" id="ARBA00022807"/>
    </source>
</evidence>
<evidence type="ECO:0000259" key="6">
    <source>
        <dbReference type="PROSITE" id="PS51781"/>
    </source>
</evidence>
<evidence type="ECO:0000256" key="2">
    <source>
        <dbReference type="ARBA" id="ARBA00022670"/>
    </source>
</evidence>
<dbReference type="RefSeq" id="WP_072723216.1">
    <property type="nucleotide sequence ID" value="NZ_FQXH01000006.1"/>
</dbReference>
<gene>
    <name evidence="8" type="ORF">SAMN02744040_00402</name>
</gene>
<evidence type="ECO:0000313" key="9">
    <source>
        <dbReference type="Proteomes" id="UP000242520"/>
    </source>
</evidence>
<dbReference type="Pfam" id="PF00877">
    <property type="entry name" value="NLPC_P60"/>
    <property type="match status" value="1"/>
</dbReference>
<keyword evidence="2" id="KW-0645">Protease</keyword>
<dbReference type="SMART" id="SM00287">
    <property type="entry name" value="SH3b"/>
    <property type="match status" value="2"/>
</dbReference>
<dbReference type="SUPFAM" id="SSF50044">
    <property type="entry name" value="SH3-domain"/>
    <property type="match status" value="1"/>
</dbReference>
<dbReference type="Proteomes" id="UP000242520">
    <property type="component" value="Unassembled WGS sequence"/>
</dbReference>
<dbReference type="InterPro" id="IPR051202">
    <property type="entry name" value="Peptidase_C40"/>
</dbReference>
<dbReference type="Gene3D" id="2.30.30.40">
    <property type="entry name" value="SH3 Domains"/>
    <property type="match status" value="2"/>
</dbReference>
<keyword evidence="4" id="KW-0788">Thiol protease</keyword>
<dbReference type="SUPFAM" id="SSF54001">
    <property type="entry name" value="Cysteine proteinases"/>
    <property type="match status" value="1"/>
</dbReference>
<dbReference type="PROSITE" id="PS51781">
    <property type="entry name" value="SH3B"/>
    <property type="match status" value="2"/>
</dbReference>
<keyword evidence="5" id="KW-0732">Signal</keyword>
<dbReference type="GO" id="GO:0006508">
    <property type="term" value="P:proteolysis"/>
    <property type="evidence" value="ECO:0007669"/>
    <property type="project" value="UniProtKB-KW"/>
</dbReference>
<feature type="chain" id="PRO_5038774813" evidence="5">
    <location>
        <begin position="26"/>
        <end position="287"/>
    </location>
</feature>
<organism evidence="8 9">
    <name type="scientific">Tepidibacter thalassicus DSM 15285</name>
    <dbReference type="NCBI Taxonomy" id="1123350"/>
    <lineage>
        <taxon>Bacteria</taxon>
        <taxon>Bacillati</taxon>
        <taxon>Bacillota</taxon>
        <taxon>Clostridia</taxon>
        <taxon>Peptostreptococcales</taxon>
        <taxon>Peptostreptococcaceae</taxon>
        <taxon>Tepidibacter</taxon>
    </lineage>
</organism>
<dbReference type="InterPro" id="IPR036028">
    <property type="entry name" value="SH3-like_dom_sf"/>
</dbReference>
<sequence length="287" mass="32151">MKKRALIPVFAAFMALTLNISHPFANSYKKIEIKANVLNVRSENNTSSDIISKLSKGDQVPIIETKDGWYKIKLDNGNEGWVSGEYVQEKQTIGIINGNDVNFREGDSLESPIIETLEIGNEVEILDKNSDWYKVKFNEQIGYIYSSFIKIKQENKAVSRGDKRIIKVYEVANSKIGKKYVWATSGPDTFDCSGFTMYVYKTAMGIDLPHSSKSQSKVGTSVSKDELKLGDLVFFDTSRDGSINHVGIYIGDGNFIHASSAKARVMISSLSEGYYLKTYKCARRVVE</sequence>
<name>A0A1M5PC91_9FIRM</name>
<feature type="domain" description="SH3b" evidence="6">
    <location>
        <begin position="92"/>
        <end position="153"/>
    </location>
</feature>
<evidence type="ECO:0000256" key="3">
    <source>
        <dbReference type="ARBA" id="ARBA00022801"/>
    </source>
</evidence>
<proteinExistence type="inferred from homology"/>
<comment type="similarity">
    <text evidence="1">Belongs to the peptidase C40 family.</text>
</comment>
<reference evidence="9" key="1">
    <citation type="submission" date="2016-11" db="EMBL/GenBank/DDBJ databases">
        <authorList>
            <person name="Varghese N."/>
            <person name="Submissions S."/>
        </authorList>
    </citation>
    <scope>NUCLEOTIDE SEQUENCE [LARGE SCALE GENOMIC DNA]</scope>
    <source>
        <strain evidence="9">DSM 15285</strain>
    </source>
</reference>
<dbReference type="InterPro" id="IPR003646">
    <property type="entry name" value="SH3-like_bac-type"/>
</dbReference>
<dbReference type="EMBL" id="FQXH01000006">
    <property type="protein sequence ID" value="SHG99424.1"/>
    <property type="molecule type" value="Genomic_DNA"/>
</dbReference>
<feature type="signal peptide" evidence="5">
    <location>
        <begin position="1"/>
        <end position="25"/>
    </location>
</feature>
<dbReference type="Pfam" id="PF08239">
    <property type="entry name" value="SH3_3"/>
    <property type="match status" value="2"/>
</dbReference>
<keyword evidence="9" id="KW-1185">Reference proteome</keyword>
<evidence type="ECO:0000256" key="1">
    <source>
        <dbReference type="ARBA" id="ARBA00007074"/>
    </source>
</evidence>